<proteinExistence type="inferred from homology"/>
<dbReference type="Proteomes" id="UP001144347">
    <property type="component" value="Unassembled WGS sequence"/>
</dbReference>
<keyword evidence="9" id="KW-1185">Reference proteome</keyword>
<dbReference type="Pfam" id="PF02838">
    <property type="entry name" value="Glyco_hydro_20b"/>
    <property type="match status" value="1"/>
</dbReference>
<evidence type="ECO:0000256" key="2">
    <source>
        <dbReference type="ARBA" id="ARBA00006285"/>
    </source>
</evidence>
<dbReference type="RefSeq" id="WP_269427174.1">
    <property type="nucleotide sequence ID" value="NZ_JAPWGM010000002.1"/>
</dbReference>
<dbReference type="Gene3D" id="3.30.379.10">
    <property type="entry name" value="Chitobiase/beta-hexosaminidase domain 2-like"/>
    <property type="match status" value="1"/>
</dbReference>
<accession>A0ABT4LBC9</accession>
<dbReference type="InterPro" id="IPR015882">
    <property type="entry name" value="HEX_bac_N"/>
</dbReference>
<dbReference type="PANTHER" id="PTHR22600:SF57">
    <property type="entry name" value="BETA-N-ACETYLHEXOSAMINIDASE"/>
    <property type="match status" value="1"/>
</dbReference>
<dbReference type="InterPro" id="IPR015883">
    <property type="entry name" value="Glyco_hydro_20_cat"/>
</dbReference>
<evidence type="ECO:0000256" key="5">
    <source>
        <dbReference type="ARBA" id="ARBA00023295"/>
    </source>
</evidence>
<keyword evidence="5" id="KW-0326">Glycosidase</keyword>
<dbReference type="PANTHER" id="PTHR22600">
    <property type="entry name" value="BETA-HEXOSAMINIDASE"/>
    <property type="match status" value="1"/>
</dbReference>
<evidence type="ECO:0000256" key="3">
    <source>
        <dbReference type="ARBA" id="ARBA00012663"/>
    </source>
</evidence>
<keyword evidence="4" id="KW-0378">Hydrolase</keyword>
<dbReference type="SUPFAM" id="SSF51445">
    <property type="entry name" value="(Trans)glycosidases"/>
    <property type="match status" value="1"/>
</dbReference>
<dbReference type="Gene3D" id="3.20.20.80">
    <property type="entry name" value="Glycosidases"/>
    <property type="match status" value="1"/>
</dbReference>
<comment type="catalytic activity">
    <reaction evidence="1">
        <text>Hydrolysis of terminal non-reducing N-acetyl-D-hexosamine residues in N-acetyl-beta-D-hexosaminides.</text>
        <dbReference type="EC" id="3.2.1.52"/>
    </reaction>
</comment>
<evidence type="ECO:0000256" key="1">
    <source>
        <dbReference type="ARBA" id="ARBA00001231"/>
    </source>
</evidence>
<comment type="caution">
    <text evidence="8">The sequence shown here is derived from an EMBL/GenBank/DDBJ whole genome shotgun (WGS) entry which is preliminary data.</text>
</comment>
<dbReference type="CDD" id="cd06563">
    <property type="entry name" value="GH20_chitobiase-like"/>
    <property type="match status" value="1"/>
</dbReference>
<name>A0ABT4LBC9_9SPHI</name>
<sequence>MLRLKFTLIFCLIIIAGYAQDLLTNHVIPKLLEVKQQSGNFVLKSTTPLICEANVQPAIKVFAGVIRNSTGYKFKIETPDQKKEGISFKVVDTLQSLGNEGYKLIITPNGINILAKTNAGIFNATQTLRQLLPAEIEGKNTTKIAWTIPCGTIIDKPRYAWRGYMQDVSRTFYGVDVMKKYMDVMALYKINVLHLHLTDDQGWRIEIKKYPELTSERTTVFSKNSNQPAERSGFYTQAQIKDLVKYAAERNITIVPEIDVPGHSWPTTLAYPALGINNNHTPNFVFPFLDSWSYWGNQFTPNTLDPTNEKVYQFLNDVFTELAELFPAQYIHFGGDEVRHILWEKEPHVQQFMKEKSLKNTNELQSYFVSRVSAIIKQKGKKPIGWNDILSDAKNLTKETAIMSWLGDEAIADAAKNGFYVVATPTDPLYFDITQADRNDGTMSDLAYGNINSIDKVYNYEPEQGLTPEEGKFVLGVQANQWTAITQEVKDMNIQNFPRVLALAEIGWIPKEHKNLDQFKNRLNSNLNRLDVLKVDYYRPGGYIAGNWNPSQIKSDYNNIEWDVTKKTYANGRITAGLFYTGGANFLEIKKAVLLENGIVVSEDEHTGIADKFRGTHKTKTFLYHLKVDHYNPKAKYTLQVLVRGIGGKDSKGNLTYNLSPYHSFTVVEGR</sequence>
<feature type="domain" description="Glycoside hydrolase family 20 catalytic" evidence="6">
    <location>
        <begin position="159"/>
        <end position="510"/>
    </location>
</feature>
<dbReference type="PRINTS" id="PR00738">
    <property type="entry name" value="GLHYDRLASE20"/>
</dbReference>
<reference evidence="8" key="1">
    <citation type="submission" date="2022-12" db="EMBL/GenBank/DDBJ databases">
        <title>Genome sequence of HCMS5-2.</title>
        <authorList>
            <person name="Woo H."/>
        </authorList>
    </citation>
    <scope>NUCLEOTIDE SEQUENCE</scope>
    <source>
        <strain evidence="8">HCMS5-2</strain>
    </source>
</reference>
<comment type="similarity">
    <text evidence="2">Belongs to the glycosyl hydrolase 20 family.</text>
</comment>
<organism evidence="8 9">
    <name type="scientific">Pedobacter punctiformis</name>
    <dbReference type="NCBI Taxonomy" id="3004097"/>
    <lineage>
        <taxon>Bacteria</taxon>
        <taxon>Pseudomonadati</taxon>
        <taxon>Bacteroidota</taxon>
        <taxon>Sphingobacteriia</taxon>
        <taxon>Sphingobacteriales</taxon>
        <taxon>Sphingobacteriaceae</taxon>
        <taxon>Pedobacter</taxon>
    </lineage>
</organism>
<dbReference type="Pfam" id="PF00728">
    <property type="entry name" value="Glyco_hydro_20"/>
    <property type="match status" value="1"/>
</dbReference>
<protein>
    <recommendedName>
        <fullName evidence="3">beta-N-acetylhexosaminidase</fullName>
        <ecNumber evidence="3">3.2.1.52</ecNumber>
    </recommendedName>
</protein>
<feature type="domain" description="Beta-hexosaminidase bacterial type N-terminal" evidence="7">
    <location>
        <begin position="26"/>
        <end position="155"/>
    </location>
</feature>
<evidence type="ECO:0000256" key="4">
    <source>
        <dbReference type="ARBA" id="ARBA00022801"/>
    </source>
</evidence>
<gene>
    <name evidence="8" type="ORF">O0955_08825</name>
</gene>
<dbReference type="EC" id="3.2.1.52" evidence="3"/>
<dbReference type="InterPro" id="IPR029018">
    <property type="entry name" value="Hex-like_dom2"/>
</dbReference>
<evidence type="ECO:0000259" key="7">
    <source>
        <dbReference type="Pfam" id="PF02838"/>
    </source>
</evidence>
<dbReference type="InterPro" id="IPR025705">
    <property type="entry name" value="Beta_hexosaminidase_sua/sub"/>
</dbReference>
<dbReference type="EMBL" id="JAPWGM010000002">
    <property type="protein sequence ID" value="MCZ4244109.1"/>
    <property type="molecule type" value="Genomic_DNA"/>
</dbReference>
<evidence type="ECO:0000313" key="8">
    <source>
        <dbReference type="EMBL" id="MCZ4244109.1"/>
    </source>
</evidence>
<dbReference type="InterPro" id="IPR017853">
    <property type="entry name" value="GH"/>
</dbReference>
<evidence type="ECO:0000313" key="9">
    <source>
        <dbReference type="Proteomes" id="UP001144347"/>
    </source>
</evidence>
<dbReference type="SUPFAM" id="SSF55545">
    <property type="entry name" value="beta-N-acetylhexosaminidase-like domain"/>
    <property type="match status" value="1"/>
</dbReference>
<evidence type="ECO:0000259" key="6">
    <source>
        <dbReference type="Pfam" id="PF00728"/>
    </source>
</evidence>